<protein>
    <submittedName>
        <fullName evidence="6">Transcriptional regulator, TetR family</fullName>
    </submittedName>
</protein>
<dbReference type="PRINTS" id="PR00455">
    <property type="entry name" value="HTHTETR"/>
</dbReference>
<accession>A0A2I2KVB6</accession>
<organism evidence="6 7">
    <name type="scientific">Frankia canadensis</name>
    <dbReference type="NCBI Taxonomy" id="1836972"/>
    <lineage>
        <taxon>Bacteria</taxon>
        <taxon>Bacillati</taxon>
        <taxon>Actinomycetota</taxon>
        <taxon>Actinomycetes</taxon>
        <taxon>Frankiales</taxon>
        <taxon>Frankiaceae</taxon>
        <taxon>Frankia</taxon>
    </lineage>
</organism>
<evidence type="ECO:0000259" key="5">
    <source>
        <dbReference type="PROSITE" id="PS50977"/>
    </source>
</evidence>
<dbReference type="SUPFAM" id="SSF46689">
    <property type="entry name" value="Homeodomain-like"/>
    <property type="match status" value="1"/>
</dbReference>
<dbReference type="SUPFAM" id="SSF48498">
    <property type="entry name" value="Tetracyclin repressor-like, C-terminal domain"/>
    <property type="match status" value="1"/>
</dbReference>
<dbReference type="GO" id="GO:0000976">
    <property type="term" value="F:transcription cis-regulatory region binding"/>
    <property type="evidence" value="ECO:0007669"/>
    <property type="project" value="TreeGrafter"/>
</dbReference>
<dbReference type="GO" id="GO:0003700">
    <property type="term" value="F:DNA-binding transcription factor activity"/>
    <property type="evidence" value="ECO:0007669"/>
    <property type="project" value="TreeGrafter"/>
</dbReference>
<evidence type="ECO:0000256" key="3">
    <source>
        <dbReference type="ARBA" id="ARBA00023163"/>
    </source>
</evidence>
<evidence type="ECO:0000313" key="6">
    <source>
        <dbReference type="EMBL" id="SNQ49598.1"/>
    </source>
</evidence>
<dbReference type="InterPro" id="IPR025996">
    <property type="entry name" value="MT1864/Rv1816-like_C"/>
</dbReference>
<gene>
    <name evidence="6" type="ORF">FRACA_350022</name>
</gene>
<dbReference type="Gene3D" id="1.10.357.10">
    <property type="entry name" value="Tetracycline Repressor, domain 2"/>
    <property type="match status" value="1"/>
</dbReference>
<dbReference type="InterPro" id="IPR001647">
    <property type="entry name" value="HTH_TetR"/>
</dbReference>
<evidence type="ECO:0000256" key="1">
    <source>
        <dbReference type="ARBA" id="ARBA00023015"/>
    </source>
</evidence>
<keyword evidence="2 4" id="KW-0238">DNA-binding</keyword>
<evidence type="ECO:0000256" key="4">
    <source>
        <dbReference type="PROSITE-ProRule" id="PRU00335"/>
    </source>
</evidence>
<dbReference type="InterPro" id="IPR050109">
    <property type="entry name" value="HTH-type_TetR-like_transc_reg"/>
</dbReference>
<feature type="DNA-binding region" description="H-T-H motif" evidence="4">
    <location>
        <begin position="42"/>
        <end position="61"/>
    </location>
</feature>
<reference evidence="6 7" key="1">
    <citation type="submission" date="2017-06" db="EMBL/GenBank/DDBJ databases">
        <authorList>
            <person name="Kim H.J."/>
            <person name="Triplett B.A."/>
        </authorList>
    </citation>
    <scope>NUCLEOTIDE SEQUENCE [LARGE SCALE GENOMIC DNA]</scope>
    <source>
        <strain evidence="6">FRACA_ARgP5</strain>
    </source>
</reference>
<keyword evidence="1" id="KW-0805">Transcription regulation</keyword>
<dbReference type="Proteomes" id="UP000234331">
    <property type="component" value="Unassembled WGS sequence"/>
</dbReference>
<dbReference type="InterPro" id="IPR009057">
    <property type="entry name" value="Homeodomain-like_sf"/>
</dbReference>
<dbReference type="Pfam" id="PF13305">
    <property type="entry name" value="TetR_C_33"/>
    <property type="match status" value="1"/>
</dbReference>
<dbReference type="PANTHER" id="PTHR30055:SF220">
    <property type="entry name" value="TETR-FAMILY REGULATORY PROTEIN"/>
    <property type="match status" value="1"/>
</dbReference>
<sequence>MGQSADQQPDVDSRPYHHGALRSQLLAAGLELVKAEGVGALSLRRLAREAGVSSGAPYHHFADRAELIAAIVVDGHELLFTRLETARAVSSDAVAALRELLVAYASFAVDHSAHLRVMLRPELAEPDAHPEVTSAGARPIELLRSIVQAAQDEGAVAPGDPEPMVHLIWSLAVGYVTLWLDGPVEARCAALGTTADDMIRQVASTVEELLRRPRT</sequence>
<evidence type="ECO:0000256" key="2">
    <source>
        <dbReference type="ARBA" id="ARBA00023125"/>
    </source>
</evidence>
<name>A0A2I2KVB6_9ACTN</name>
<dbReference type="Pfam" id="PF00440">
    <property type="entry name" value="TetR_N"/>
    <property type="match status" value="1"/>
</dbReference>
<dbReference type="RefSeq" id="WP_101833054.1">
    <property type="nucleotide sequence ID" value="NZ_FZMO01000279.1"/>
</dbReference>
<proteinExistence type="predicted"/>
<dbReference type="EMBL" id="FZMO01000279">
    <property type="protein sequence ID" value="SNQ49598.1"/>
    <property type="molecule type" value="Genomic_DNA"/>
</dbReference>
<evidence type="ECO:0000313" key="7">
    <source>
        <dbReference type="Proteomes" id="UP000234331"/>
    </source>
</evidence>
<dbReference type="PANTHER" id="PTHR30055">
    <property type="entry name" value="HTH-TYPE TRANSCRIPTIONAL REGULATOR RUTR"/>
    <property type="match status" value="1"/>
</dbReference>
<dbReference type="PROSITE" id="PS50977">
    <property type="entry name" value="HTH_TETR_2"/>
    <property type="match status" value="1"/>
</dbReference>
<dbReference type="AlphaFoldDB" id="A0A2I2KVB6"/>
<dbReference type="OrthoDB" id="3173376at2"/>
<keyword evidence="7" id="KW-1185">Reference proteome</keyword>
<feature type="domain" description="HTH tetR-type" evidence="5">
    <location>
        <begin position="19"/>
        <end position="79"/>
    </location>
</feature>
<dbReference type="InterPro" id="IPR036271">
    <property type="entry name" value="Tet_transcr_reg_TetR-rel_C_sf"/>
</dbReference>
<keyword evidence="3" id="KW-0804">Transcription</keyword>